<comment type="similarity">
    <text evidence="1 2">Belongs to the iron/ascorbate-dependent oxidoreductase family.</text>
</comment>
<name>A0AAF0ILS4_9EURO</name>
<dbReference type="Pfam" id="PF03171">
    <property type="entry name" value="2OG-FeII_Oxy"/>
    <property type="match status" value="1"/>
</dbReference>
<reference evidence="4" key="1">
    <citation type="submission" date="2023-03" db="EMBL/GenBank/DDBJ databases">
        <title>Emydomyces testavorans Genome Sequence.</title>
        <authorList>
            <person name="Hoyer L."/>
        </authorList>
    </citation>
    <scope>NUCLEOTIDE SEQUENCE</scope>
    <source>
        <strain evidence="4">16-2883</strain>
    </source>
</reference>
<proteinExistence type="inferred from homology"/>
<dbReference type="EMBL" id="CP120630">
    <property type="protein sequence ID" value="WEW61046.1"/>
    <property type="molecule type" value="Genomic_DNA"/>
</dbReference>
<organism evidence="4 5">
    <name type="scientific">Emydomyces testavorans</name>
    <dbReference type="NCBI Taxonomy" id="2070801"/>
    <lineage>
        <taxon>Eukaryota</taxon>
        <taxon>Fungi</taxon>
        <taxon>Dikarya</taxon>
        <taxon>Ascomycota</taxon>
        <taxon>Pezizomycotina</taxon>
        <taxon>Eurotiomycetes</taxon>
        <taxon>Eurotiomycetidae</taxon>
        <taxon>Onygenales</taxon>
        <taxon>Nannizziopsiaceae</taxon>
        <taxon>Emydomyces</taxon>
    </lineage>
</organism>
<dbReference type="InterPro" id="IPR044861">
    <property type="entry name" value="IPNS-like_FE2OG_OXY"/>
</dbReference>
<sequence>MNQVPVIDSTPLFTSDSFSSPECLATISQIHSAFSTWGIFILTGTNCVPPSLTNSVRAALNKFFSLPSQKKEQLHLRNGGWAWRGYMPWGGEGSNGSIDQKEGFYGGPELNPEAESPWKGLPTYGMNQFPDEDVPEMRKLVLEYIEKVTELGLMISDAMSVGLGLEKGEVRQRVLEPEPIQLFRAFKYSKREGIETCGIGEHSDFGFLTILSQNAAGLQVVSPSGEWVNVPVIPDSFVVNVGDILDRLTSGLYISPLHRVLPPSSMSERLSIPFFFDPAWTAKMQPFPISTIPNGSVSATPERWQKRSTFNSLQGIWGQYLGVKVQKIFPDLELPEFSAVSRPSTRHLIEVRKI</sequence>
<dbReference type="GO" id="GO:0044283">
    <property type="term" value="P:small molecule biosynthetic process"/>
    <property type="evidence" value="ECO:0007669"/>
    <property type="project" value="UniProtKB-ARBA"/>
</dbReference>
<gene>
    <name evidence="4" type="ORF">PRK78_006535</name>
</gene>
<dbReference type="Proteomes" id="UP001219355">
    <property type="component" value="Chromosome 4"/>
</dbReference>
<dbReference type="InterPro" id="IPR005123">
    <property type="entry name" value="Oxoglu/Fe-dep_dioxygenase_dom"/>
</dbReference>
<dbReference type="InterPro" id="IPR026992">
    <property type="entry name" value="DIOX_N"/>
</dbReference>
<feature type="domain" description="Fe2OG dioxygenase" evidence="3">
    <location>
        <begin position="176"/>
        <end position="278"/>
    </location>
</feature>
<dbReference type="GO" id="GO:0016491">
    <property type="term" value="F:oxidoreductase activity"/>
    <property type="evidence" value="ECO:0007669"/>
    <property type="project" value="UniProtKB-KW"/>
</dbReference>
<accession>A0AAF0ILS4</accession>
<protein>
    <recommendedName>
        <fullName evidence="3">Fe2OG dioxygenase domain-containing protein</fullName>
    </recommendedName>
</protein>
<evidence type="ECO:0000313" key="5">
    <source>
        <dbReference type="Proteomes" id="UP001219355"/>
    </source>
</evidence>
<dbReference type="InterPro" id="IPR050231">
    <property type="entry name" value="Iron_ascorbate_oxido_reductase"/>
</dbReference>
<evidence type="ECO:0000259" key="3">
    <source>
        <dbReference type="PROSITE" id="PS51471"/>
    </source>
</evidence>
<dbReference type="InterPro" id="IPR027443">
    <property type="entry name" value="IPNS-like_sf"/>
</dbReference>
<dbReference type="SUPFAM" id="SSF51197">
    <property type="entry name" value="Clavaminate synthase-like"/>
    <property type="match status" value="1"/>
</dbReference>
<dbReference type="PROSITE" id="PS51471">
    <property type="entry name" value="FE2OG_OXY"/>
    <property type="match status" value="1"/>
</dbReference>
<keyword evidence="2" id="KW-0560">Oxidoreductase</keyword>
<dbReference type="PANTHER" id="PTHR47990">
    <property type="entry name" value="2-OXOGLUTARATE (2OG) AND FE(II)-DEPENDENT OXYGENASE SUPERFAMILY PROTEIN-RELATED"/>
    <property type="match status" value="1"/>
</dbReference>
<evidence type="ECO:0000256" key="2">
    <source>
        <dbReference type="RuleBase" id="RU003682"/>
    </source>
</evidence>
<keyword evidence="2" id="KW-0408">Iron</keyword>
<keyword evidence="5" id="KW-1185">Reference proteome</keyword>
<dbReference type="GO" id="GO:0046872">
    <property type="term" value="F:metal ion binding"/>
    <property type="evidence" value="ECO:0007669"/>
    <property type="project" value="UniProtKB-KW"/>
</dbReference>
<dbReference type="Pfam" id="PF14226">
    <property type="entry name" value="DIOX_N"/>
    <property type="match status" value="1"/>
</dbReference>
<evidence type="ECO:0000313" key="4">
    <source>
        <dbReference type="EMBL" id="WEW61046.1"/>
    </source>
</evidence>
<dbReference type="AlphaFoldDB" id="A0AAF0ILS4"/>
<keyword evidence="2" id="KW-0479">Metal-binding</keyword>
<dbReference type="Gene3D" id="2.60.120.330">
    <property type="entry name" value="B-lactam Antibiotic, Isopenicillin N Synthase, Chain"/>
    <property type="match status" value="1"/>
</dbReference>
<evidence type="ECO:0000256" key="1">
    <source>
        <dbReference type="ARBA" id="ARBA00008056"/>
    </source>
</evidence>